<reference evidence="2 3" key="1">
    <citation type="submission" date="2018-06" db="EMBL/GenBank/DDBJ databases">
        <authorList>
            <consortium name="Pathogen Informatics"/>
            <person name="Doyle S."/>
        </authorList>
    </citation>
    <scope>NUCLEOTIDE SEQUENCE [LARGE SCALE GENOMIC DNA]</scope>
    <source>
        <strain evidence="2 3">NCTC10742</strain>
    </source>
</reference>
<dbReference type="PANTHER" id="PTHR43267">
    <property type="entry name" value="TRNA THREONYLCARBAMOYLADENOSINE DEHYDRATASE"/>
    <property type="match status" value="1"/>
</dbReference>
<dbReference type="Gene3D" id="3.40.109.10">
    <property type="entry name" value="NADH Oxidase"/>
    <property type="match status" value="1"/>
</dbReference>
<sequence>MTHADTDRTGHRAVVLDESEPAHVQTLARLRADSGIEFLDPLPAGGGTPTRWVYYAWRRAVVRVPEPGLFRRERLDRNRNLVTLDEIATLGTLRIGVVGLSVGHAIAHTLAAEGLCGALRLADFDELELSNLNRVPATVFDLGVNKAVACARRIAELDPYLPVEVVTGGVTADTVDAFLDGVDIVVEECDSLDIKVLVRHAARTQKVPVLMATSSGGLLDVERFDLEPDRPVFHGLLGDVDAAVLARLSSKDKVPHVLRVIDATALRPRMQASLIEVGTSLTTWPQLSSEVAIGAATVAEAVRRIGLGEDLGSGRVRVDVPALLDDVHDPSPPPGDRGDATLSATAADDTAARAPGTAGTDAMTAIAAAAVRAPSGGNTQPWQVEVGDTTLTVRLDTDLTSTMDVGYRASAVAVGAATFNARVAASAHGLRADVTFETFEQGPQGPPLTATVRTAPGQEPELARLYDGMLRRETNRHTGERAEIDDETIDALTRVAESEGARLHLVTGTEDIRKIASVLGDADRIRYLTPALHAEMIRELRWPGDPDPHTGIDIATLELDPADTVFLDILRSGPVMAHLAAWGAGSALGDTTRGAVASASAVAAVTVRGDTLADYARGGAAMEAVWVRAQEHGLAVQPISPAFLYARDRRELDALSPAFTQRLADLQYSLQASIGVDSDESLILILRVFRGPRPSAPSRRRKIPGRSTPT</sequence>
<dbReference type="GO" id="GO:0061503">
    <property type="term" value="F:tRNA threonylcarbamoyladenosine dehydratase"/>
    <property type="evidence" value="ECO:0007669"/>
    <property type="project" value="TreeGrafter"/>
</dbReference>
<dbReference type="InterPro" id="IPR035985">
    <property type="entry name" value="Ubiquitin-activating_enz"/>
</dbReference>
<proteinExistence type="predicted"/>
<evidence type="ECO:0000259" key="1">
    <source>
        <dbReference type="Pfam" id="PF00899"/>
    </source>
</evidence>
<accession>A0A378SL37</accession>
<name>A0A378SL37_9MYCO</name>
<protein>
    <submittedName>
        <fullName evidence="2">Dinucleotide-utilizing protein</fullName>
    </submittedName>
</protein>
<dbReference type="AlphaFoldDB" id="A0A378SL37"/>
<dbReference type="Gene3D" id="3.40.50.720">
    <property type="entry name" value="NAD(P)-binding Rossmann-like Domain"/>
    <property type="match status" value="1"/>
</dbReference>
<dbReference type="Proteomes" id="UP000254291">
    <property type="component" value="Unassembled WGS sequence"/>
</dbReference>
<gene>
    <name evidence="2" type="ORF">NCTC10742_01840</name>
</gene>
<dbReference type="CDD" id="cd01483">
    <property type="entry name" value="E1_enzyme_family"/>
    <property type="match status" value="1"/>
</dbReference>
<evidence type="ECO:0000313" key="3">
    <source>
        <dbReference type="Proteomes" id="UP000254291"/>
    </source>
</evidence>
<dbReference type="SUPFAM" id="SSF69572">
    <property type="entry name" value="Activating enzymes of the ubiquitin-like proteins"/>
    <property type="match status" value="1"/>
</dbReference>
<dbReference type="GO" id="GO:0061504">
    <property type="term" value="P:cyclic threonylcarbamoyladenosine biosynthetic process"/>
    <property type="evidence" value="ECO:0007669"/>
    <property type="project" value="TreeGrafter"/>
</dbReference>
<evidence type="ECO:0000313" key="2">
    <source>
        <dbReference type="EMBL" id="STZ42626.1"/>
    </source>
</evidence>
<dbReference type="Pfam" id="PF00899">
    <property type="entry name" value="ThiF"/>
    <property type="match status" value="1"/>
</dbReference>
<dbReference type="InterPro" id="IPR000415">
    <property type="entry name" value="Nitroreductase-like"/>
</dbReference>
<feature type="domain" description="THIF-type NAD/FAD binding fold" evidence="1">
    <location>
        <begin position="76"/>
        <end position="237"/>
    </location>
</feature>
<organism evidence="2 3">
    <name type="scientific">Mycolicibacterium gilvum</name>
    <dbReference type="NCBI Taxonomy" id="1804"/>
    <lineage>
        <taxon>Bacteria</taxon>
        <taxon>Bacillati</taxon>
        <taxon>Actinomycetota</taxon>
        <taxon>Actinomycetes</taxon>
        <taxon>Mycobacteriales</taxon>
        <taxon>Mycobacteriaceae</taxon>
        <taxon>Mycolicibacterium</taxon>
    </lineage>
</organism>
<dbReference type="GO" id="GO:0016491">
    <property type="term" value="F:oxidoreductase activity"/>
    <property type="evidence" value="ECO:0007669"/>
    <property type="project" value="InterPro"/>
</dbReference>
<dbReference type="PANTHER" id="PTHR43267:SF3">
    <property type="entry name" value="THIF PROTEIN"/>
    <property type="match status" value="1"/>
</dbReference>
<dbReference type="GO" id="GO:0008641">
    <property type="term" value="F:ubiquitin-like modifier activating enzyme activity"/>
    <property type="evidence" value="ECO:0007669"/>
    <property type="project" value="InterPro"/>
</dbReference>
<dbReference type="RefSeq" id="WP_115327040.1">
    <property type="nucleotide sequence ID" value="NZ_JACKST010000150.1"/>
</dbReference>
<dbReference type="NCBIfam" id="NF005901">
    <property type="entry name" value="PRK07877.1"/>
    <property type="match status" value="1"/>
</dbReference>
<dbReference type="EMBL" id="UGQM01000001">
    <property type="protein sequence ID" value="STZ42626.1"/>
    <property type="molecule type" value="Genomic_DNA"/>
</dbReference>
<dbReference type="SUPFAM" id="SSF55469">
    <property type="entry name" value="FMN-dependent nitroreductase-like"/>
    <property type="match status" value="1"/>
</dbReference>
<dbReference type="InterPro" id="IPR000594">
    <property type="entry name" value="ThiF_NAD_FAD-bd"/>
</dbReference>
<dbReference type="InterPro" id="IPR045886">
    <property type="entry name" value="ThiF/MoeB/HesA"/>
</dbReference>